<dbReference type="InterPro" id="IPR012902">
    <property type="entry name" value="N_methyl_site"/>
</dbReference>
<dbReference type="Gene3D" id="3.30.700.10">
    <property type="entry name" value="Glycoprotein, Type 4 Pilin"/>
    <property type="match status" value="1"/>
</dbReference>
<dbReference type="KEGG" id="ccot:CCAX7_10240"/>
<dbReference type="Pfam" id="PF07596">
    <property type="entry name" value="SBP_bac_10"/>
    <property type="match status" value="1"/>
</dbReference>
<evidence type="ECO:0000313" key="3">
    <source>
        <dbReference type="Proteomes" id="UP000287394"/>
    </source>
</evidence>
<keyword evidence="3" id="KW-1185">Reference proteome</keyword>
<organism evidence="2 3">
    <name type="scientific">Capsulimonas corticalis</name>
    <dbReference type="NCBI Taxonomy" id="2219043"/>
    <lineage>
        <taxon>Bacteria</taxon>
        <taxon>Bacillati</taxon>
        <taxon>Armatimonadota</taxon>
        <taxon>Armatimonadia</taxon>
        <taxon>Capsulimonadales</taxon>
        <taxon>Capsulimonadaceae</taxon>
        <taxon>Capsulimonas</taxon>
    </lineage>
</organism>
<dbReference type="InterPro" id="IPR011453">
    <property type="entry name" value="DUF1559"/>
</dbReference>
<dbReference type="Proteomes" id="UP000287394">
    <property type="component" value="Chromosome"/>
</dbReference>
<proteinExistence type="predicted"/>
<evidence type="ECO:0000256" key="1">
    <source>
        <dbReference type="ARBA" id="ARBA00022481"/>
    </source>
</evidence>
<dbReference type="EMBL" id="AP025739">
    <property type="protein sequence ID" value="BDI28973.1"/>
    <property type="molecule type" value="Genomic_DNA"/>
</dbReference>
<name>A0A402CUE7_9BACT</name>
<reference evidence="2 3" key="1">
    <citation type="journal article" date="2019" name="Int. J. Syst. Evol. Microbiol.">
        <title>Capsulimonas corticalis gen. nov., sp. nov., an aerobic capsulated bacterium, of a novel bacterial order, Capsulimonadales ord. nov., of the class Armatimonadia of the phylum Armatimonadetes.</title>
        <authorList>
            <person name="Li J."/>
            <person name="Kudo C."/>
            <person name="Tonouchi A."/>
        </authorList>
    </citation>
    <scope>NUCLEOTIDE SEQUENCE [LARGE SCALE GENOMIC DNA]</scope>
    <source>
        <strain evidence="2 3">AX-7</strain>
    </source>
</reference>
<dbReference type="NCBIfam" id="TIGR04294">
    <property type="entry name" value="pre_pil_HX9DG"/>
    <property type="match status" value="1"/>
</dbReference>
<dbReference type="GO" id="GO:0015627">
    <property type="term" value="C:type II protein secretion system complex"/>
    <property type="evidence" value="ECO:0007669"/>
    <property type="project" value="InterPro"/>
</dbReference>
<dbReference type="OrthoDB" id="263714at2"/>
<keyword evidence="1" id="KW-0488">Methylation</keyword>
<evidence type="ECO:0000313" key="2">
    <source>
        <dbReference type="EMBL" id="BDI28973.1"/>
    </source>
</evidence>
<dbReference type="PANTHER" id="PTHR30093">
    <property type="entry name" value="GENERAL SECRETION PATHWAY PROTEIN G"/>
    <property type="match status" value="1"/>
</dbReference>
<dbReference type="InterPro" id="IPR000983">
    <property type="entry name" value="Bac_GSPG_pilin"/>
</dbReference>
<dbReference type="InterPro" id="IPR027558">
    <property type="entry name" value="Pre_pil_HX9DG_C"/>
</dbReference>
<dbReference type="PROSITE" id="PS00409">
    <property type="entry name" value="PROKAR_NTER_METHYL"/>
    <property type="match status" value="1"/>
</dbReference>
<gene>
    <name evidence="2" type="ORF">CCAX7_10240</name>
</gene>
<dbReference type="GO" id="GO:0015628">
    <property type="term" value="P:protein secretion by the type II secretion system"/>
    <property type="evidence" value="ECO:0007669"/>
    <property type="project" value="InterPro"/>
</dbReference>
<protein>
    <submittedName>
        <fullName evidence="2">Uncharacterized protein</fullName>
    </submittedName>
</protein>
<sequence>MFVTKRKVQGFTLIELLVVIAIIAVLAAILFPVFAKAREKARQTACLSNLKQLSLGMMQYVQDNDETYPSGYNGQSTHVSDGQLSYWPQAIFPYVKSYAVYQCPDNPHSADTAVGYLYNNHYMNLAPLAKVDTPSQIIMLADGVLTPVSDNPDKHPDNLLTNHGLNSDYTIWLFAGRIIEDNQPRHTGRINLAFADGHVHVSPILAPHKSGDTFTEIVNNIRGVMPFKTWIDPTTTDDWN</sequence>
<dbReference type="NCBIfam" id="TIGR02532">
    <property type="entry name" value="IV_pilin_GFxxxE"/>
    <property type="match status" value="1"/>
</dbReference>
<dbReference type="Pfam" id="PF07963">
    <property type="entry name" value="N_methyl"/>
    <property type="match status" value="1"/>
</dbReference>
<dbReference type="AlphaFoldDB" id="A0A402CUE7"/>
<dbReference type="PRINTS" id="PR00813">
    <property type="entry name" value="BCTERIALGSPG"/>
</dbReference>
<dbReference type="SUPFAM" id="SSF54523">
    <property type="entry name" value="Pili subunits"/>
    <property type="match status" value="1"/>
</dbReference>
<dbReference type="InterPro" id="IPR045584">
    <property type="entry name" value="Pilin-like"/>
</dbReference>
<accession>A0A402CUE7</accession>
<dbReference type="RefSeq" id="WP_119321025.1">
    <property type="nucleotide sequence ID" value="NZ_AP025739.1"/>
</dbReference>